<feature type="binding site" evidence="12">
    <location>
        <position position="445"/>
    </location>
    <ligand>
        <name>Ca(2+)</name>
        <dbReference type="ChEBI" id="CHEBI:29108"/>
        <label>1</label>
    </ligand>
</feature>
<dbReference type="InterPro" id="IPR000823">
    <property type="entry name" value="Peroxidase_pln"/>
</dbReference>
<dbReference type="PANTHER" id="PTHR31388:SF9">
    <property type="entry name" value="PEROXIDASE 11"/>
    <property type="match status" value="1"/>
</dbReference>
<keyword evidence="7 12" id="KW-0479">Metal-binding</keyword>
<keyword evidence="16" id="KW-1185">Reference proteome</keyword>
<comment type="catalytic activity">
    <reaction evidence="1">
        <text>2 a phenolic donor + H2O2 = 2 a phenolic radical donor + 2 H2O</text>
        <dbReference type="Rhea" id="RHEA:56136"/>
        <dbReference type="ChEBI" id="CHEBI:15377"/>
        <dbReference type="ChEBI" id="CHEBI:16240"/>
        <dbReference type="ChEBI" id="CHEBI:139520"/>
        <dbReference type="ChEBI" id="CHEBI:139521"/>
        <dbReference type="EC" id="1.11.1.7"/>
    </reaction>
</comment>
<keyword evidence="8" id="KW-0560">Oxidoreductase</keyword>
<name>A0AAW2D397_9ROSI</name>
<evidence type="ECO:0000256" key="2">
    <source>
        <dbReference type="ARBA" id="ARBA00002322"/>
    </source>
</evidence>
<dbReference type="SUPFAM" id="SSF48113">
    <property type="entry name" value="Heme-dependent peroxidases"/>
    <property type="match status" value="1"/>
</dbReference>
<evidence type="ECO:0000256" key="8">
    <source>
        <dbReference type="ARBA" id="ARBA00023002"/>
    </source>
</evidence>
<dbReference type="GO" id="GO:0140825">
    <property type="term" value="F:lactoperoxidase activity"/>
    <property type="evidence" value="ECO:0007669"/>
    <property type="project" value="UniProtKB-EC"/>
</dbReference>
<dbReference type="Gene3D" id="1.10.420.10">
    <property type="entry name" value="Peroxidase, domain 2"/>
    <property type="match status" value="1"/>
</dbReference>
<feature type="binding site" evidence="12">
    <location>
        <position position="623"/>
    </location>
    <ligand>
        <name>Ca(2+)</name>
        <dbReference type="ChEBI" id="CHEBI:29108"/>
        <label>2</label>
    </ligand>
</feature>
<feature type="binding site" evidence="11">
    <location>
        <position position="532"/>
    </location>
    <ligand>
        <name>substrate</name>
    </ligand>
</feature>
<comment type="function">
    <text evidence="2">Removal of H(2)O(2), oxidation of toxic reductants, biosynthesis and degradation of lignin, suberization, auxin catabolism, response to environmental stresses such as wounding, pathogen attack and oxidative stress. These functions might be dependent on each isozyme/isoform in each plant tissue.</text>
</comment>
<dbReference type="InterPro" id="IPR033905">
    <property type="entry name" value="Secretory_peroxidase"/>
</dbReference>
<evidence type="ECO:0000256" key="1">
    <source>
        <dbReference type="ARBA" id="ARBA00000189"/>
    </source>
</evidence>
<dbReference type="PROSITE" id="PS50873">
    <property type="entry name" value="PEROXIDASE_4"/>
    <property type="match status" value="1"/>
</dbReference>
<protein>
    <recommendedName>
        <fullName evidence="4">peroxidase</fullName>
        <ecNumber evidence="4">1.11.1.7</ecNumber>
    </recommendedName>
</protein>
<evidence type="ECO:0000256" key="11">
    <source>
        <dbReference type="PIRSR" id="PIRSR600823-2"/>
    </source>
</evidence>
<keyword evidence="12" id="KW-0106">Calcium</keyword>
<dbReference type="GO" id="GO:0020037">
    <property type="term" value="F:heme binding"/>
    <property type="evidence" value="ECO:0007669"/>
    <property type="project" value="InterPro"/>
</dbReference>
<keyword evidence="6" id="KW-0349">Heme</keyword>
<dbReference type="PRINTS" id="PR00458">
    <property type="entry name" value="PEROXIDASE"/>
</dbReference>
<dbReference type="InterPro" id="IPR002016">
    <property type="entry name" value="Haem_peroxidase"/>
</dbReference>
<keyword evidence="10 13" id="KW-1015">Disulfide bond</keyword>
<dbReference type="AlphaFoldDB" id="A0AAW2D397"/>
<dbReference type="EC" id="1.11.1.7" evidence="4"/>
<dbReference type="Gene3D" id="3.60.10.10">
    <property type="entry name" value="Endonuclease/exonuclease/phosphatase"/>
    <property type="match status" value="1"/>
</dbReference>
<dbReference type="GO" id="GO:0046872">
    <property type="term" value="F:metal ion binding"/>
    <property type="evidence" value="ECO:0007669"/>
    <property type="project" value="UniProtKB-KW"/>
</dbReference>
<evidence type="ECO:0000256" key="7">
    <source>
        <dbReference type="ARBA" id="ARBA00022723"/>
    </source>
</evidence>
<feature type="binding site" evidence="12">
    <location>
        <position position="443"/>
    </location>
    <ligand>
        <name>Ca(2+)</name>
        <dbReference type="ChEBI" id="CHEBI:29108"/>
        <label>1</label>
    </ligand>
</feature>
<comment type="caution">
    <text evidence="15">The sequence shown here is derived from an EMBL/GenBank/DDBJ whole genome shotgun (WGS) entry which is preliminary data.</text>
</comment>
<proteinExistence type="inferred from homology"/>
<evidence type="ECO:0000259" key="14">
    <source>
        <dbReference type="PROSITE" id="PS50873"/>
    </source>
</evidence>
<evidence type="ECO:0000256" key="6">
    <source>
        <dbReference type="ARBA" id="ARBA00022617"/>
    </source>
</evidence>
<comment type="cofactor">
    <cofactor evidence="12">
        <name>heme b</name>
        <dbReference type="ChEBI" id="CHEBI:60344"/>
    </cofactor>
    <text evidence="12">Binds 1 heme b (iron(II)-protoporphyrin IX) group per subunit.</text>
</comment>
<feature type="domain" description="Plant heme peroxidase family profile" evidence="14">
    <location>
        <begin position="440"/>
        <end position="699"/>
    </location>
</feature>
<keyword evidence="5" id="KW-0575">Peroxidase</keyword>
<dbReference type="InterPro" id="IPR019793">
    <property type="entry name" value="Peroxidases_heam-ligand_BS"/>
</dbReference>
<feature type="binding site" evidence="12">
    <location>
        <position position="457"/>
    </location>
    <ligand>
        <name>Ca(2+)</name>
        <dbReference type="ChEBI" id="CHEBI:29108"/>
        <label>1</label>
    </ligand>
</feature>
<feature type="binding site" description="axial binding residue" evidence="12">
    <location>
        <position position="562"/>
    </location>
    <ligand>
        <name>heme b</name>
        <dbReference type="ChEBI" id="CHEBI:60344"/>
    </ligand>
    <ligandPart>
        <name>Fe</name>
        <dbReference type="ChEBI" id="CHEBI:18248"/>
    </ligandPart>
</feature>
<feature type="disulfide bond" evidence="13">
    <location>
        <begin position="490"/>
        <end position="695"/>
    </location>
</feature>
<feature type="disulfide bond" evidence="13">
    <location>
        <begin position="569"/>
        <end position="601"/>
    </location>
</feature>
<dbReference type="PROSITE" id="PS00435">
    <property type="entry name" value="PEROXIDASE_1"/>
    <property type="match status" value="1"/>
</dbReference>
<evidence type="ECO:0000256" key="9">
    <source>
        <dbReference type="ARBA" id="ARBA00023004"/>
    </source>
</evidence>
<dbReference type="GO" id="GO:0006979">
    <property type="term" value="P:response to oxidative stress"/>
    <property type="evidence" value="ECO:0007669"/>
    <property type="project" value="InterPro"/>
</dbReference>
<dbReference type="Pfam" id="PF00141">
    <property type="entry name" value="peroxidase"/>
    <property type="match status" value="1"/>
</dbReference>
<evidence type="ECO:0000256" key="3">
    <source>
        <dbReference type="ARBA" id="ARBA00006873"/>
    </source>
</evidence>
<feature type="binding site" evidence="12">
    <location>
        <position position="441"/>
    </location>
    <ligand>
        <name>Ca(2+)</name>
        <dbReference type="ChEBI" id="CHEBI:29108"/>
        <label>1</label>
    </ligand>
</feature>
<dbReference type="CDD" id="cd00693">
    <property type="entry name" value="secretory_peroxidase"/>
    <property type="match status" value="1"/>
</dbReference>
<accession>A0AAW2D397</accession>
<comment type="cofactor">
    <cofactor evidence="12">
        <name>Ca(2+)</name>
        <dbReference type="ChEBI" id="CHEBI:29108"/>
    </cofactor>
    <text evidence="12">Binds 2 calcium ions per subunit.</text>
</comment>
<dbReference type="SUPFAM" id="SSF56219">
    <property type="entry name" value="DNase I-like"/>
    <property type="match status" value="1"/>
</dbReference>
<dbReference type="PRINTS" id="PR00461">
    <property type="entry name" value="PLPEROXIDASE"/>
</dbReference>
<dbReference type="InterPro" id="IPR036691">
    <property type="entry name" value="Endo/exonu/phosph_ase_sf"/>
</dbReference>
<comment type="similarity">
    <text evidence="3">Belongs to the peroxidase family. Ascorbate peroxidase subfamily.</text>
</comment>
<evidence type="ECO:0000256" key="4">
    <source>
        <dbReference type="ARBA" id="ARBA00012313"/>
    </source>
</evidence>
<evidence type="ECO:0000256" key="13">
    <source>
        <dbReference type="PIRSR" id="PIRSR600823-5"/>
    </source>
</evidence>
<feature type="binding site" evidence="12">
    <location>
        <position position="563"/>
    </location>
    <ligand>
        <name>Ca(2+)</name>
        <dbReference type="ChEBI" id="CHEBI:29108"/>
        <label>2</label>
    </ligand>
</feature>
<dbReference type="GO" id="GO:0042744">
    <property type="term" value="P:hydrogen peroxide catabolic process"/>
    <property type="evidence" value="ECO:0007669"/>
    <property type="project" value="InterPro"/>
</dbReference>
<keyword evidence="9 12" id="KW-0408">Iron</keyword>
<gene>
    <name evidence="15" type="ORF">SO802_012345</name>
</gene>
<dbReference type="EMBL" id="JAZDWU010000004">
    <property type="protein sequence ID" value="KAL0004784.1"/>
    <property type="molecule type" value="Genomic_DNA"/>
</dbReference>
<evidence type="ECO:0000256" key="10">
    <source>
        <dbReference type="ARBA" id="ARBA00023157"/>
    </source>
</evidence>
<dbReference type="Proteomes" id="UP001459277">
    <property type="component" value="Unassembled WGS sequence"/>
</dbReference>
<feature type="binding site" evidence="12">
    <location>
        <position position="615"/>
    </location>
    <ligand>
        <name>Ca(2+)</name>
        <dbReference type="ChEBI" id="CHEBI:29108"/>
        <label>2</label>
    </ligand>
</feature>
<sequence>MSYFARHAILLTKLRASDRFERAFSVHNRRFLLLYARVFSIALVSCAPKCGLICLLGGPNTPFSGSRAASVLRLGVGLPPPLWACSALSVGILLGRRGSLLYPQKFGLLALNMRALGWNCKGICNASTVRALRAHNRVVEFNKYMIAVKILDPGGDWYLVGFYEPTYATKKRKAWENLCALLETFREPWICFRDFNIVLDSEEKEGGRAKSSISPNFLKDILFELGAMDLGFSRSRFTWRKKRWGKNVLRENRRAANQNPRDTKADCTEENGRKEAHLQAELNEWLLRNEILWKQKSREVWLKEGDKNSEFFHLSTVISRRRNSIDAVKSDSGEWITNRREFQKHFVGKFKTLFDEEEVDFPENLDNLITPCIIEEENNELCRVPTQSEIKKELFQMQTLKAPGLDGFPVLFYKKYWAIVGESVTRAVTSFFQTGRTPAEGCDGSILLDDTITLQGEKKASPNINALKGFRIIDSIKNKLESECPGIVSCADILTTAARDAVILVGGPYWEVPLGRKDSITANYALANTNIPTADEGLLSIISKFLYQGLSVTDVVALSGAHTIGMARCTNFRSRIYGDFEATSGHDPISESHLSSLKSICPPNGGGDNNITAMDYVTPNLFDNSFYQILLKGEGLLNSDQEMYSSLFGIETKELVKKYAADPVAFFQQFSDSMVKLGNIINSDSFVTGEVRRNCRFVNT</sequence>
<evidence type="ECO:0000313" key="16">
    <source>
        <dbReference type="Proteomes" id="UP001459277"/>
    </source>
</evidence>
<dbReference type="Gene3D" id="1.10.520.10">
    <property type="match status" value="1"/>
</dbReference>
<dbReference type="InterPro" id="IPR010255">
    <property type="entry name" value="Haem_peroxidase_sf"/>
</dbReference>
<dbReference type="FunFam" id="1.10.420.10:FF:000001">
    <property type="entry name" value="Peroxidase"/>
    <property type="match status" value="1"/>
</dbReference>
<evidence type="ECO:0000256" key="12">
    <source>
        <dbReference type="PIRSR" id="PIRSR600823-3"/>
    </source>
</evidence>
<evidence type="ECO:0000256" key="5">
    <source>
        <dbReference type="ARBA" id="ARBA00022559"/>
    </source>
</evidence>
<dbReference type="PANTHER" id="PTHR31388">
    <property type="entry name" value="PEROXIDASE 72-RELATED"/>
    <property type="match status" value="1"/>
</dbReference>
<organism evidence="15 16">
    <name type="scientific">Lithocarpus litseifolius</name>
    <dbReference type="NCBI Taxonomy" id="425828"/>
    <lineage>
        <taxon>Eukaryota</taxon>
        <taxon>Viridiplantae</taxon>
        <taxon>Streptophyta</taxon>
        <taxon>Embryophyta</taxon>
        <taxon>Tracheophyta</taxon>
        <taxon>Spermatophyta</taxon>
        <taxon>Magnoliopsida</taxon>
        <taxon>eudicotyledons</taxon>
        <taxon>Gunneridae</taxon>
        <taxon>Pentapetalae</taxon>
        <taxon>rosids</taxon>
        <taxon>fabids</taxon>
        <taxon>Fagales</taxon>
        <taxon>Fagaceae</taxon>
        <taxon>Lithocarpus</taxon>
    </lineage>
</organism>
<evidence type="ECO:0000313" key="15">
    <source>
        <dbReference type="EMBL" id="KAL0004784.1"/>
    </source>
</evidence>
<feature type="binding site" evidence="12">
    <location>
        <position position="618"/>
    </location>
    <ligand>
        <name>Ca(2+)</name>
        <dbReference type="ChEBI" id="CHEBI:29108"/>
        <label>2</label>
    </ligand>
</feature>
<reference evidence="15 16" key="1">
    <citation type="submission" date="2024-01" db="EMBL/GenBank/DDBJ databases">
        <title>A telomere-to-telomere, gap-free genome of sweet tea (Lithocarpus litseifolius).</title>
        <authorList>
            <person name="Zhou J."/>
        </authorList>
    </citation>
    <scope>NUCLEOTIDE SEQUENCE [LARGE SCALE GENOMIC DNA]</scope>
    <source>
        <strain evidence="15">Zhou-2022a</strain>
        <tissue evidence="15">Leaf</tissue>
    </source>
</reference>